<dbReference type="CDD" id="cd00130">
    <property type="entry name" value="PAS"/>
    <property type="match status" value="1"/>
</dbReference>
<gene>
    <name evidence="2" type="ORF">FHK87_15475</name>
</gene>
<protein>
    <submittedName>
        <fullName evidence="2">PAS domain-containing protein</fullName>
    </submittedName>
</protein>
<evidence type="ECO:0000259" key="1">
    <source>
        <dbReference type="PROSITE" id="PS50112"/>
    </source>
</evidence>
<dbReference type="InterPro" id="IPR000014">
    <property type="entry name" value="PAS"/>
</dbReference>
<reference evidence="2 3" key="1">
    <citation type="submission" date="2019-06" db="EMBL/GenBank/DDBJ databases">
        <authorList>
            <person name="Meng X."/>
        </authorList>
    </citation>
    <scope>NUCLEOTIDE SEQUENCE [LARGE SCALE GENOMIC DNA]</scope>
    <source>
        <strain evidence="2 3">M625</strain>
    </source>
</reference>
<dbReference type="PROSITE" id="PS50112">
    <property type="entry name" value="PAS"/>
    <property type="match status" value="1"/>
</dbReference>
<dbReference type="OrthoDB" id="9759607at2"/>
<name>A0A504JCS1_9FLAO</name>
<evidence type="ECO:0000313" key="2">
    <source>
        <dbReference type="EMBL" id="TPN85413.1"/>
    </source>
</evidence>
<proteinExistence type="predicted"/>
<dbReference type="NCBIfam" id="TIGR00229">
    <property type="entry name" value="sensory_box"/>
    <property type="match status" value="1"/>
</dbReference>
<keyword evidence="3" id="KW-1185">Reference proteome</keyword>
<dbReference type="Pfam" id="PF08447">
    <property type="entry name" value="PAS_3"/>
    <property type="match status" value="1"/>
</dbReference>
<dbReference type="InterPro" id="IPR035965">
    <property type="entry name" value="PAS-like_dom_sf"/>
</dbReference>
<accession>A0A504JCS1</accession>
<dbReference type="InterPro" id="IPR013655">
    <property type="entry name" value="PAS_fold_3"/>
</dbReference>
<sequence>MKILKRPEPINVEIALDDKKMIMSKANPKGIIEYANDYFIEICGYEEHELIGQPHNAVRHPDMPKVIFKLLWEHLNAKKNIHAIIKNLAKDGRYYWVITDFDVKTDDTGEIVSFVARRKAPPRETIEKIDHLYKKILSVEQASGIEVAEKYLFGFLEEKNMTYDQYIEEICLAGEKSTYDPKDLQYHKRKSVFSRMFR</sequence>
<organism evidence="2 3">
    <name type="scientific">Aquimarina algicola</name>
    <dbReference type="NCBI Taxonomy" id="2589995"/>
    <lineage>
        <taxon>Bacteria</taxon>
        <taxon>Pseudomonadati</taxon>
        <taxon>Bacteroidota</taxon>
        <taxon>Flavobacteriia</taxon>
        <taxon>Flavobacteriales</taxon>
        <taxon>Flavobacteriaceae</taxon>
        <taxon>Aquimarina</taxon>
    </lineage>
</organism>
<comment type="caution">
    <text evidence="2">The sequence shown here is derived from an EMBL/GenBank/DDBJ whole genome shotgun (WGS) entry which is preliminary data.</text>
</comment>
<dbReference type="AlphaFoldDB" id="A0A504JCS1"/>
<dbReference type="SUPFAM" id="SSF55785">
    <property type="entry name" value="PYP-like sensor domain (PAS domain)"/>
    <property type="match status" value="1"/>
</dbReference>
<dbReference type="EMBL" id="VFWZ01000004">
    <property type="protein sequence ID" value="TPN85413.1"/>
    <property type="molecule type" value="Genomic_DNA"/>
</dbReference>
<evidence type="ECO:0000313" key="3">
    <source>
        <dbReference type="Proteomes" id="UP000315540"/>
    </source>
</evidence>
<dbReference type="RefSeq" id="WP_140594659.1">
    <property type="nucleotide sequence ID" value="NZ_VFWZ01000004.1"/>
</dbReference>
<feature type="domain" description="PAS" evidence="1">
    <location>
        <begin position="27"/>
        <end position="78"/>
    </location>
</feature>
<dbReference type="Gene3D" id="3.30.450.20">
    <property type="entry name" value="PAS domain"/>
    <property type="match status" value="1"/>
</dbReference>
<dbReference type="Proteomes" id="UP000315540">
    <property type="component" value="Unassembled WGS sequence"/>
</dbReference>